<evidence type="ECO:0000259" key="1">
    <source>
        <dbReference type="Pfam" id="PF13529"/>
    </source>
</evidence>
<dbReference type="Pfam" id="PF13529">
    <property type="entry name" value="Peptidase_C39_2"/>
    <property type="match status" value="1"/>
</dbReference>
<protein>
    <submittedName>
        <fullName evidence="2">PA2778 family cysteine peptidase</fullName>
    </submittedName>
</protein>
<accession>A0ABS0BWI2</accession>
<reference evidence="2 3" key="1">
    <citation type="submission" date="2020-11" db="EMBL/GenBank/DDBJ databases">
        <title>Sulfur oxidizing isolate from Hospital Hole Sinkhole.</title>
        <authorList>
            <person name="Scott K.M."/>
        </authorList>
    </citation>
    <scope>NUCLEOTIDE SEQUENCE [LARGE SCALE GENOMIC DNA]</scope>
    <source>
        <strain evidence="2 3">HH1</strain>
    </source>
</reference>
<dbReference type="RefSeq" id="WP_194947644.1">
    <property type="nucleotide sequence ID" value="NZ_JACBGI020000003.1"/>
</dbReference>
<keyword evidence="3" id="KW-1185">Reference proteome</keyword>
<gene>
    <name evidence="2" type="ORF">H8792_003640</name>
</gene>
<dbReference type="CDD" id="cd02549">
    <property type="entry name" value="Peptidase_C39A"/>
    <property type="match status" value="1"/>
</dbReference>
<name>A0ABS0BWI2_9GAMM</name>
<dbReference type="SMART" id="SM00028">
    <property type="entry name" value="TPR"/>
    <property type="match status" value="2"/>
</dbReference>
<dbReference type="EMBL" id="JACBGI020000003">
    <property type="protein sequence ID" value="MBF6057425.1"/>
    <property type="molecule type" value="Genomic_DNA"/>
</dbReference>
<dbReference type="InterPro" id="IPR011990">
    <property type="entry name" value="TPR-like_helical_dom_sf"/>
</dbReference>
<sequence length="334" mass="37213">MFNWISARFSPGVLYLLYSLSLAGCSSTPQTNALPEALPITISHHVELSEVPFFPQKAYQCGPAALATMLSYRELAVTDKELVSKVYLPQRRGSVQIEMIATARSYGMLAYPLEPNLKNIVQEVAAGNPVLVFQNLSLPFWPQWHYAVVVGYDLDEKRLILRSGDIKRHDMSMATFERTWDRAKDWAYVIMKPGIIPVTADAVKYVLANHDLEGSGFASEALQGYRAAAARWPDNSIVLMTLANSEQAAGHLTEAEKSYKREIELRPANANAWNNLAYNLVSRKCILQAQQAISCALRLNPADSNILQSFKEIQNLHSETHSVCELPACPLSDE</sequence>
<evidence type="ECO:0000313" key="3">
    <source>
        <dbReference type="Proteomes" id="UP001193680"/>
    </source>
</evidence>
<evidence type="ECO:0000313" key="2">
    <source>
        <dbReference type="EMBL" id="MBF6057425.1"/>
    </source>
</evidence>
<dbReference type="InterPro" id="IPR019734">
    <property type="entry name" value="TPR_rpt"/>
</dbReference>
<dbReference type="Gene3D" id="1.25.40.10">
    <property type="entry name" value="Tetratricopeptide repeat domain"/>
    <property type="match status" value="1"/>
</dbReference>
<feature type="domain" description="Peptidase C39-like" evidence="1">
    <location>
        <begin position="50"/>
        <end position="160"/>
    </location>
</feature>
<dbReference type="InterPro" id="IPR039563">
    <property type="entry name" value="Peptidase_C39_single_dom"/>
</dbReference>
<dbReference type="Gene3D" id="3.90.70.10">
    <property type="entry name" value="Cysteine proteinases"/>
    <property type="match status" value="1"/>
</dbReference>
<proteinExistence type="predicted"/>
<organism evidence="2 3">
    <name type="scientific">Thiomicrorhabdus heinhorstiae</name>
    <dbReference type="NCBI Taxonomy" id="2748010"/>
    <lineage>
        <taxon>Bacteria</taxon>
        <taxon>Pseudomonadati</taxon>
        <taxon>Pseudomonadota</taxon>
        <taxon>Gammaproteobacteria</taxon>
        <taxon>Thiotrichales</taxon>
        <taxon>Piscirickettsiaceae</taxon>
        <taxon>Thiomicrorhabdus</taxon>
    </lineage>
</organism>
<dbReference type="NCBIfam" id="NF033920">
    <property type="entry name" value="C39_PA2778_fam"/>
    <property type="match status" value="1"/>
</dbReference>
<comment type="caution">
    <text evidence="2">The sequence shown here is derived from an EMBL/GenBank/DDBJ whole genome shotgun (WGS) entry which is preliminary data.</text>
</comment>
<dbReference type="Proteomes" id="UP001193680">
    <property type="component" value="Unassembled WGS sequence"/>
</dbReference>
<dbReference type="SUPFAM" id="SSF48452">
    <property type="entry name" value="TPR-like"/>
    <property type="match status" value="1"/>
</dbReference>
<dbReference type="InterPro" id="IPR039564">
    <property type="entry name" value="Peptidase_C39-like"/>
</dbReference>